<dbReference type="STRING" id="23.BEL05_14505"/>
<comment type="caution">
    <text evidence="4">The sequence shown here is derived from an EMBL/GenBank/DDBJ whole genome shotgun (WGS) entry which is preliminary data.</text>
</comment>
<dbReference type="Proteomes" id="UP000095230">
    <property type="component" value="Unassembled WGS sequence"/>
</dbReference>
<dbReference type="Pfam" id="PF12161">
    <property type="entry name" value="HsdM_N"/>
    <property type="match status" value="1"/>
</dbReference>
<dbReference type="AlphaFoldDB" id="A0A1E5IYC1"/>
<gene>
    <name evidence="4" type="ORF">BEL05_14505</name>
</gene>
<sequence length="137" mass="15620">MVKPVEKNKAAKKTAKAKKELGFEEALWDSANKLRGSVESAEYKHIVLSLIFLKFISDKFEVRKAAIATEYGNEYLDMVDFYTMENVFYLPEEARWSYIQINAKQDDIAVKIDTALHSVEKNNKSLTGALPDNVVVR</sequence>
<dbReference type="RefSeq" id="WP_069670126.1">
    <property type="nucleotide sequence ID" value="NZ_MCBT01000006.1"/>
</dbReference>
<accession>A0A1E5IYC1</accession>
<dbReference type="SUPFAM" id="SSF53335">
    <property type="entry name" value="S-adenosyl-L-methionine-dependent methyltransferases"/>
    <property type="match status" value="1"/>
</dbReference>
<proteinExistence type="inferred from homology"/>
<dbReference type="InterPro" id="IPR029063">
    <property type="entry name" value="SAM-dependent_MTases_sf"/>
</dbReference>
<organism evidence="4 5">
    <name type="scientific">Shewanella colwelliana</name>
    <name type="common">Alteromonas colwelliana</name>
    <dbReference type="NCBI Taxonomy" id="23"/>
    <lineage>
        <taxon>Bacteria</taxon>
        <taxon>Pseudomonadati</taxon>
        <taxon>Pseudomonadota</taxon>
        <taxon>Gammaproteobacteria</taxon>
        <taxon>Alteromonadales</taxon>
        <taxon>Shewanellaceae</taxon>
        <taxon>Shewanella</taxon>
    </lineage>
</organism>
<evidence type="ECO:0000313" key="4">
    <source>
        <dbReference type="EMBL" id="OEG75484.1"/>
    </source>
</evidence>
<dbReference type="InterPro" id="IPR038333">
    <property type="entry name" value="T1MK-like_N_sf"/>
</dbReference>
<dbReference type="Gene3D" id="1.20.1260.30">
    <property type="match status" value="1"/>
</dbReference>
<evidence type="ECO:0000256" key="1">
    <source>
        <dbReference type="ARBA" id="ARBA00006594"/>
    </source>
</evidence>
<feature type="domain" description="N6 adenine-specific DNA methyltransferase N-terminal" evidence="3">
    <location>
        <begin position="24"/>
        <end position="132"/>
    </location>
</feature>
<dbReference type="EMBL" id="MCBT01000006">
    <property type="protein sequence ID" value="OEG75484.1"/>
    <property type="molecule type" value="Genomic_DNA"/>
</dbReference>
<dbReference type="GO" id="GO:0009307">
    <property type="term" value="P:DNA restriction-modification system"/>
    <property type="evidence" value="ECO:0007669"/>
    <property type="project" value="UniProtKB-KW"/>
</dbReference>
<dbReference type="PANTHER" id="PTHR42998">
    <property type="entry name" value="TYPE I RESTRICTION ENZYME HINDVIIP M PROTEIN-RELATED"/>
    <property type="match status" value="1"/>
</dbReference>
<evidence type="ECO:0000259" key="3">
    <source>
        <dbReference type="Pfam" id="PF12161"/>
    </source>
</evidence>
<protein>
    <recommendedName>
        <fullName evidence="3">N6 adenine-specific DNA methyltransferase N-terminal domain-containing protein</fullName>
    </recommendedName>
</protein>
<evidence type="ECO:0000313" key="5">
    <source>
        <dbReference type="Proteomes" id="UP000095230"/>
    </source>
</evidence>
<dbReference type="InterPro" id="IPR022749">
    <property type="entry name" value="D12N6_MeTrfase_N"/>
</dbReference>
<evidence type="ECO:0000256" key="2">
    <source>
        <dbReference type="ARBA" id="ARBA00022747"/>
    </source>
</evidence>
<name>A0A1E5IYC1_SHECO</name>
<dbReference type="InterPro" id="IPR052916">
    <property type="entry name" value="Type-I_RE_MTase_Subunit"/>
</dbReference>
<keyword evidence="2" id="KW-0680">Restriction system</keyword>
<dbReference type="PANTHER" id="PTHR42998:SF1">
    <property type="entry name" value="TYPE I RESTRICTION ENZYME HINDI METHYLASE SUBUNIT"/>
    <property type="match status" value="1"/>
</dbReference>
<comment type="similarity">
    <text evidence="1">Belongs to the N(4)/N(6)-methyltransferase family.</text>
</comment>
<reference evidence="4 5" key="1">
    <citation type="submission" date="2016-07" db="EMBL/GenBank/DDBJ databases">
        <title>Whole-genome of two Shewanella species isolated from a digestive organ of sea cucumber Apostichopus japonicus Selenka 1867.</title>
        <authorList>
            <person name="Hong H.-H."/>
            <person name="Choi H."/>
            <person name="Cheon S."/>
            <person name="Oh J.-S."/>
            <person name="Lee H.-G."/>
            <person name="Park C."/>
        </authorList>
    </citation>
    <scope>NUCLEOTIDE SEQUENCE [LARGE SCALE GENOMIC DNA]</scope>
    <source>
        <strain evidence="4 5">CSB03KR</strain>
    </source>
</reference>